<feature type="chain" id="PRO_5046347061" evidence="1">
    <location>
        <begin position="20"/>
        <end position="768"/>
    </location>
</feature>
<reference evidence="2 3" key="1">
    <citation type="submission" date="2021-04" db="EMBL/GenBank/DDBJ databases">
        <title>Chitinophaga sp. nov., isolated from the rhizosphere soil.</title>
        <authorList>
            <person name="He S."/>
        </authorList>
    </citation>
    <scope>NUCLEOTIDE SEQUENCE [LARGE SCALE GENOMIC DNA]</scope>
    <source>
        <strain evidence="2 3">2R12</strain>
    </source>
</reference>
<dbReference type="EMBL" id="JAGTXB010000011">
    <property type="protein sequence ID" value="MBS0029939.1"/>
    <property type="molecule type" value="Genomic_DNA"/>
</dbReference>
<evidence type="ECO:0000313" key="2">
    <source>
        <dbReference type="EMBL" id="MBS0029939.1"/>
    </source>
</evidence>
<keyword evidence="1" id="KW-0732">Signal</keyword>
<comment type="caution">
    <text evidence="2">The sequence shown here is derived from an EMBL/GenBank/DDBJ whole genome shotgun (WGS) entry which is preliminary data.</text>
</comment>
<keyword evidence="3" id="KW-1185">Reference proteome</keyword>
<evidence type="ECO:0000256" key="1">
    <source>
        <dbReference type="SAM" id="SignalP"/>
    </source>
</evidence>
<dbReference type="RefSeq" id="WP_211975058.1">
    <property type="nucleotide sequence ID" value="NZ_CBFHAM010000017.1"/>
</dbReference>
<sequence length="768" mass="85866">MKGKYLAIVCLLSGGPLSAQQPVIADYLDRFDGEFATVMIARQKQLLHHSGKVLIDKLENISYYRSAVGVKHNAYGAFNDAGKIIAPFKFDDVTIRDEKDEKYPEKNYHFAITRLNGRYGAVDSEGKQLCAPVYNEIDGLSPRLIKIKRDGLWGWADMKTGKVLQSPKYEQVDNSYVRDSTVQITQDGKRGLAAEDGSIIVKPAYESFNYLGYQGSTFFGYTINGKTGIMNKAGHPITPAIYDKCSRGPSPVLFAVTSNDKTGITDAAGKLLLPLQYTRVEGVANAMKAYIGTKCGIIGGTGKEIIPVQYDDIKAFNTAGQEMYDLIISDGNQKEEAAQPYYFMVRKGALTTLFDQTGKQLLPFKYAKTALYAYHDSLYIQVTEQGKTGLLDLQGKTVLPLVYEDLLSGYNDGFSYQDDAAGKDRSDYLPVLKNGNLGLYNVRSGKEMLPPVYNRIRWHNSHILSLSSGDSASMADRSGRVIKAAKKYGFFTAVDTNRIVETQYPDNGTTLCILTDLAGNKLYTNPSWEFKEDTYSRALLPAEERNGHAQFNNGLLKIWGDPRNNVFVDEQGKEVVFENYSFVGDFRNGLALAGKDLSPEHTVYGIINRQQQVVLPVNLNDITTFQDSILMIRQADMKGLIRKDGSILLPVAYERIDKMYGQPYIKVTAKKKEGITDINGKIILPAVYDEVSYYEKAKLFKIEKAGKSGIADAKGNIVIPVLYDEMEVNRSYDNIFPLLVKEGKWFFYLDKDGKPFPYRSLKKKSYND</sequence>
<organism evidence="2 3">
    <name type="scientific">Chitinophaga hostae</name>
    <dbReference type="NCBI Taxonomy" id="2831022"/>
    <lineage>
        <taxon>Bacteria</taxon>
        <taxon>Pseudomonadati</taxon>
        <taxon>Bacteroidota</taxon>
        <taxon>Chitinophagia</taxon>
        <taxon>Chitinophagales</taxon>
        <taxon>Chitinophagaceae</taxon>
        <taxon>Chitinophaga</taxon>
    </lineage>
</organism>
<dbReference type="PANTHER" id="PTHR37841">
    <property type="entry name" value="GLR2918 PROTEIN"/>
    <property type="match status" value="1"/>
</dbReference>
<proteinExistence type="predicted"/>
<feature type="signal peptide" evidence="1">
    <location>
        <begin position="1"/>
        <end position="19"/>
    </location>
</feature>
<evidence type="ECO:0000313" key="3">
    <source>
        <dbReference type="Proteomes" id="UP000676386"/>
    </source>
</evidence>
<dbReference type="Pfam" id="PF14903">
    <property type="entry name" value="WG_beta_rep"/>
    <property type="match status" value="6"/>
</dbReference>
<accession>A0ABS5J3Z6</accession>
<name>A0ABS5J3Z6_9BACT</name>
<gene>
    <name evidence="2" type="ORF">KE626_21625</name>
</gene>
<dbReference type="Proteomes" id="UP000676386">
    <property type="component" value="Unassembled WGS sequence"/>
</dbReference>
<dbReference type="InterPro" id="IPR032774">
    <property type="entry name" value="WG_beta_rep"/>
</dbReference>
<protein>
    <submittedName>
        <fullName evidence="2">WG repeat-containing protein</fullName>
    </submittedName>
</protein>
<dbReference type="PANTHER" id="PTHR37841:SF1">
    <property type="entry name" value="DUF3298 DOMAIN-CONTAINING PROTEIN"/>
    <property type="match status" value="1"/>
</dbReference>